<name>A0A095WXJ4_9GAMM</name>
<evidence type="ECO:0000256" key="1">
    <source>
        <dbReference type="SAM" id="Phobius"/>
    </source>
</evidence>
<keyword evidence="1" id="KW-0812">Transmembrane</keyword>
<sequence>MEQTSTLAPRRAMRADDWFHSMINLFIGTLLGSAATGLAQLLLSGAWVMAIIMTVFAVAMILIVLASDKLLDRLFTIGIRPANKPGTKERKPLTRVLSFPAGFLLGIALALLGIDVTLPFATV</sequence>
<dbReference type="OrthoDB" id="7859684at2"/>
<feature type="transmembrane region" description="Helical" evidence="1">
    <location>
        <begin position="92"/>
        <end position="114"/>
    </location>
</feature>
<keyword evidence="3" id="KW-1185">Reference proteome</keyword>
<dbReference type="HOGENOM" id="CLU_2012076_0_0_6"/>
<keyword evidence="1" id="KW-1133">Transmembrane helix</keyword>
<keyword evidence="1" id="KW-0472">Membrane</keyword>
<proteinExistence type="predicted"/>
<protein>
    <submittedName>
        <fullName evidence="2">Uncharacterized protein</fullName>
    </submittedName>
</protein>
<organism evidence="2 3">
    <name type="scientific">Pseudohaliea rubra DSM 19751</name>
    <dbReference type="NCBI Taxonomy" id="1265313"/>
    <lineage>
        <taxon>Bacteria</taxon>
        <taxon>Pseudomonadati</taxon>
        <taxon>Pseudomonadota</taxon>
        <taxon>Gammaproteobacteria</taxon>
        <taxon>Cellvibrionales</taxon>
        <taxon>Halieaceae</taxon>
        <taxon>Pseudohaliea</taxon>
    </lineage>
</organism>
<dbReference type="EMBL" id="AUVB01000057">
    <property type="protein sequence ID" value="KGE03349.1"/>
    <property type="molecule type" value="Genomic_DNA"/>
</dbReference>
<comment type="caution">
    <text evidence="2">The sequence shown here is derived from an EMBL/GenBank/DDBJ whole genome shotgun (WGS) entry which is preliminary data.</text>
</comment>
<evidence type="ECO:0000313" key="3">
    <source>
        <dbReference type="Proteomes" id="UP000029640"/>
    </source>
</evidence>
<gene>
    <name evidence="2" type="ORF">HRUBRA_02035</name>
</gene>
<feature type="transmembrane region" description="Helical" evidence="1">
    <location>
        <begin position="21"/>
        <end position="41"/>
    </location>
</feature>
<reference evidence="2 3" key="1">
    <citation type="journal article" date="2014" name="Genome Announc.">
        <title>Genome Sequence of Gammaproteobacterial Pseudohaliea rubra Type Strain DSM 19751, Isolated from Coastal Seawater of the Mediterranean Sea.</title>
        <authorList>
            <person name="Spring S."/>
            <person name="Fiebig A."/>
            <person name="Riedel T."/>
            <person name="Goker M."/>
            <person name="Klenk H.P."/>
        </authorList>
    </citation>
    <scope>NUCLEOTIDE SEQUENCE [LARGE SCALE GENOMIC DNA]</scope>
    <source>
        <strain evidence="2 3">DSM 19751</strain>
    </source>
</reference>
<feature type="transmembrane region" description="Helical" evidence="1">
    <location>
        <begin position="47"/>
        <end position="71"/>
    </location>
</feature>
<accession>A0A095WXJ4</accession>
<evidence type="ECO:0000313" key="2">
    <source>
        <dbReference type="EMBL" id="KGE03349.1"/>
    </source>
</evidence>
<dbReference type="AlphaFoldDB" id="A0A095WXJ4"/>
<dbReference type="RefSeq" id="WP_035517268.1">
    <property type="nucleotide sequence ID" value="NZ_KN234777.1"/>
</dbReference>
<dbReference type="Proteomes" id="UP000029640">
    <property type="component" value="Unassembled WGS sequence"/>
</dbReference>